<dbReference type="InterPro" id="IPR000421">
    <property type="entry name" value="FA58C"/>
</dbReference>
<dbReference type="SMART" id="SM00060">
    <property type="entry name" value="FN3"/>
    <property type="match status" value="1"/>
</dbReference>
<dbReference type="Pfam" id="PF10633">
    <property type="entry name" value="NPCBM_assoc"/>
    <property type="match status" value="1"/>
</dbReference>
<dbReference type="Pfam" id="PF00754">
    <property type="entry name" value="F5_F8_type_C"/>
    <property type="match status" value="2"/>
</dbReference>
<sequence>MRASSKARNSLVCAAVAGLTLALVPLPAQAASLPVATRVGSTAPVSVQPKSAPPVPYRLAGSVQPRATVTDPPEPTDPPEAPVPTVVPASQYTIIGFSSESPAYPAPPAVDGTAAAILTDDLAEEWTVKYADGIAADPFPHWIAFDTGKERDLTELQYAMKSGVGQAKGYDVYVSSDASVADDPEASEGWGDPVATGEFANAPGTMQQAEFADAVTGRYVKVEFTSSYQTGGIVAASIIRAVELARPVPPAGDATAHDLTADGFTVTVAEEFPQALSYSLDGESLAGQPELLSGFRINGVDQQATTAFEAVDDATARYVSTVPGLGDLEITSTITVAGNGRVVFEIEDISGAQESSVNTIAIPGQSLVRVSSTDDGASLSRTRIDTDSTRTADRFISLTDETNTDAASVGAPYAFVSTDALAASVYSNATPDQEQGAGTATNSRLSTQITADADGVRHAQLASGAWVWAPRGATDERVARYENPRAEIVVTGDRNGVNGVDWQDAAILLRDVLPAPKGADRVPERVAQRIPFNIASETTNPFLKTLDNTKRISLATDDLGQWVLLKGYTSEGHDSANTDYGSNFNERAGGLEDMNSLVETGDDYNADFAVHVNTTEVYEQADAFSERLIQGKGLGWNWLNQSHLIDQRYDLGEGHVLDRFQELRDKVPGLDTIYIDVYYSSGWLAESLASQLHGMGFELASEWAYSFEGDSIWSHWASDKQYGGVTNKGINSAMVRFIGNTNRDVWNVDPLLGGTVLRDFEGWSAKDDWNVYYEGIWKENLPTKYLQHFPITSYEQGVRATFEAPVEARIEDGTRVVTQNGAEVLRGDTYLLPWGETNDEGISSPLDADKMYLYSGTGVTRAFTLTDAFDGVTDFVQYRLTDSGRVKVADVSAQDGELTLTADANTPYVVVPVGTAPPVSDVDFGEHTGIVDPGFNGDSLDPWSPTGGAEIIRTPKGDPVVRLGIDESGISQQVDGLEPGARYALGAYVEIGPRAERSTALTVTGDGVDAENRFEVTPARNYVGSDTKHNTYMQRATVEFTAPDSGTVTIGVSAAEGDPAVTIDDLRVQKIETLDEGETIGEPIDVPEDALFWDFEDNQPGWGPFVRGGASGLSDAATSISRLNLPFTQKEWKNAHAPFNTGAIKGKAIDDVLNGAHSLKAHYESDGLLYRTIPARAPFIPGHEYEVSLSYQSSNANVYSWVLGTDDVEAGTSSTLRTTPLGFANETKRLTQNFIASCASDWVGLSKAGTATGSDLVIDDVVIRDLGATGDEPGCARVTVDGSDGEFAPGVTSTLTTTFTNSENTPVTNIGVALADVPEGWTAQVAEENGNLFDSVAPGETVSTQWLLTPAAGTAPGVVEISAAATYDVECKPRTVRGYLNLRVAERAAVPLSSITPTASSQQPNNATEGNVRYAFDNNTSTLWHTSWTPTPFPHWVQMDLGSTYSVDGLGYLNRTSGGQNGRIQDYTVQVSADGTNWTEVAAGAFQADSASYQNVDFPEVDVRYVKLNALSSHNGLQFAAAAELRVYGTGGTPPTGFAPGERTADPDCDDESQAPGAPRDVEAVVDDDGVVLSWTAPESDGGSDISEYRIYREGSDEPIGSVDAATTTFRVGGLQAGTSQRFAVAAVNETGEGARSEWTDAVTVPGSPVRASVVPRCLGGKVYVYVSVLNEGAGPVDVRVSSDVGVKSFRGVQPGKSGSAALSARAASIGDGQVGVAVTGADGVENEFSVAYDAISCR</sequence>
<keyword evidence="5" id="KW-0732">Signal</keyword>
<dbReference type="CDD" id="cd14244">
    <property type="entry name" value="GH_101_like"/>
    <property type="match status" value="1"/>
</dbReference>
<dbReference type="Gene3D" id="2.60.40.10">
    <property type="entry name" value="Immunoglobulins"/>
    <property type="match status" value="1"/>
</dbReference>
<dbReference type="Gene3D" id="2.60.120.260">
    <property type="entry name" value="Galactose-binding domain-like"/>
    <property type="match status" value="4"/>
</dbReference>
<dbReference type="PANTHER" id="PTHR13817:SF166">
    <property type="entry name" value="NEURONAL IGCAM-RELATED"/>
    <property type="match status" value="1"/>
</dbReference>
<dbReference type="Pfam" id="PF17451">
    <property type="entry name" value="Glyco_hyd_101C"/>
    <property type="match status" value="1"/>
</dbReference>
<organism evidence="8 9">
    <name type="scientific">Arthrobacter echini</name>
    <dbReference type="NCBI Taxonomy" id="1529066"/>
    <lineage>
        <taxon>Bacteria</taxon>
        <taxon>Bacillati</taxon>
        <taxon>Actinomycetota</taxon>
        <taxon>Actinomycetes</taxon>
        <taxon>Micrococcales</taxon>
        <taxon>Micrococcaceae</taxon>
        <taxon>Arthrobacter</taxon>
    </lineage>
</organism>
<dbReference type="OrthoDB" id="1095434at2"/>
<dbReference type="GO" id="GO:0030246">
    <property type="term" value="F:carbohydrate binding"/>
    <property type="evidence" value="ECO:0007669"/>
    <property type="project" value="InterPro"/>
</dbReference>
<dbReference type="PANTHER" id="PTHR13817">
    <property type="entry name" value="TITIN"/>
    <property type="match status" value="1"/>
</dbReference>
<feature type="signal peptide" evidence="5">
    <location>
        <begin position="1"/>
        <end position="30"/>
    </location>
</feature>
<evidence type="ECO:0000313" key="9">
    <source>
        <dbReference type="Proteomes" id="UP000305233"/>
    </source>
</evidence>
<dbReference type="PROSITE" id="PS50853">
    <property type="entry name" value="FN3"/>
    <property type="match status" value="1"/>
</dbReference>
<keyword evidence="3" id="KW-0119">Carbohydrate metabolism</keyword>
<dbReference type="InterPro" id="IPR035364">
    <property type="entry name" value="Beta_sandwich_GH101"/>
</dbReference>
<keyword evidence="9" id="KW-1185">Reference proteome</keyword>
<dbReference type="InterPro" id="IPR013783">
    <property type="entry name" value="Ig-like_fold"/>
</dbReference>
<dbReference type="Proteomes" id="UP000305233">
    <property type="component" value="Unassembled WGS sequence"/>
</dbReference>
<dbReference type="Pfam" id="PF12905">
    <property type="entry name" value="Glyco_hydro_101"/>
    <property type="match status" value="1"/>
</dbReference>
<dbReference type="Pfam" id="PF18080">
    <property type="entry name" value="Gal_mutarotas_3"/>
    <property type="match status" value="1"/>
</dbReference>
<evidence type="ECO:0000256" key="3">
    <source>
        <dbReference type="ARBA" id="ARBA00023326"/>
    </source>
</evidence>
<proteinExistence type="predicted"/>
<dbReference type="PROSITE" id="PS50022">
    <property type="entry name" value="FA58C_3"/>
    <property type="match status" value="2"/>
</dbReference>
<dbReference type="GO" id="GO:0033926">
    <property type="term" value="F:endo-alpha-N-acetylgalactosaminidase activity"/>
    <property type="evidence" value="ECO:0007669"/>
    <property type="project" value="InterPro"/>
</dbReference>
<feature type="compositionally biased region" description="Pro residues" evidence="4">
    <location>
        <begin position="72"/>
        <end position="82"/>
    </location>
</feature>
<feature type="chain" id="PRO_5020852784" description="Endo-alpha-N-acetylgalactosaminidase" evidence="5">
    <location>
        <begin position="31"/>
        <end position="1739"/>
    </location>
</feature>
<dbReference type="Pfam" id="PF17974">
    <property type="entry name" value="GalBD_like"/>
    <property type="match status" value="1"/>
</dbReference>
<dbReference type="Gene3D" id="3.20.20.80">
    <property type="entry name" value="Glycosidases"/>
    <property type="match status" value="1"/>
</dbReference>
<dbReference type="GO" id="GO:0000272">
    <property type="term" value="P:polysaccharide catabolic process"/>
    <property type="evidence" value="ECO:0007669"/>
    <property type="project" value="UniProtKB-KW"/>
</dbReference>
<evidence type="ECO:0008006" key="10">
    <source>
        <dbReference type="Google" id="ProtNLM"/>
    </source>
</evidence>
<dbReference type="InterPro" id="IPR036116">
    <property type="entry name" value="FN3_sf"/>
</dbReference>
<dbReference type="CDD" id="cd00063">
    <property type="entry name" value="FN3"/>
    <property type="match status" value="1"/>
</dbReference>
<feature type="region of interest" description="Disordered" evidence="4">
    <location>
        <begin position="1532"/>
        <end position="1561"/>
    </location>
</feature>
<evidence type="ECO:0000259" key="7">
    <source>
        <dbReference type="PROSITE" id="PS50853"/>
    </source>
</evidence>
<protein>
    <recommendedName>
        <fullName evidence="10">Endo-alpha-N-acetylgalactosaminidase</fullName>
    </recommendedName>
</protein>
<dbReference type="InterPro" id="IPR014718">
    <property type="entry name" value="GH-type_carb-bd"/>
</dbReference>
<feature type="domain" description="Fibronectin type-III" evidence="7">
    <location>
        <begin position="1555"/>
        <end position="1647"/>
    </location>
</feature>
<evidence type="ECO:0000256" key="5">
    <source>
        <dbReference type="SAM" id="SignalP"/>
    </source>
</evidence>
<evidence type="ECO:0000256" key="1">
    <source>
        <dbReference type="ARBA" id="ARBA00022737"/>
    </source>
</evidence>
<dbReference type="SUPFAM" id="SSF49265">
    <property type="entry name" value="Fibronectin type III"/>
    <property type="match status" value="1"/>
</dbReference>
<dbReference type="InterPro" id="IPR040502">
    <property type="entry name" value="GH101_dom-6"/>
</dbReference>
<dbReference type="InterPro" id="IPR040633">
    <property type="entry name" value="Gal_mutarotas_3"/>
</dbReference>
<dbReference type="InterPro" id="IPR050964">
    <property type="entry name" value="Striated_Muscle_Regulatory"/>
</dbReference>
<keyword evidence="2" id="KW-0378">Hydrolase</keyword>
<feature type="region of interest" description="Disordered" evidence="4">
    <location>
        <begin position="65"/>
        <end position="84"/>
    </location>
</feature>
<name>A0A4S5E6H1_9MICC</name>
<dbReference type="InterPro" id="IPR018905">
    <property type="entry name" value="A-galactase_NEW3"/>
</dbReference>
<dbReference type="InterPro" id="IPR049314">
    <property type="entry name" value="GH101_dom-5"/>
</dbReference>
<dbReference type="EMBL" id="SSWH01000004">
    <property type="protein sequence ID" value="THJ67138.1"/>
    <property type="molecule type" value="Genomic_DNA"/>
</dbReference>
<feature type="domain" description="F5/8 type C" evidence="6">
    <location>
        <begin position="1371"/>
        <end position="1530"/>
    </location>
</feature>
<dbReference type="InterPro" id="IPR003961">
    <property type="entry name" value="FN3_dom"/>
</dbReference>
<keyword evidence="1" id="KW-0677">Repeat</keyword>
<accession>A0A4S5E6H1</accession>
<evidence type="ECO:0000259" key="6">
    <source>
        <dbReference type="PROSITE" id="PS50022"/>
    </source>
</evidence>
<evidence type="ECO:0000256" key="4">
    <source>
        <dbReference type="SAM" id="MobiDB-lite"/>
    </source>
</evidence>
<feature type="domain" description="F5/8 type C" evidence="6">
    <location>
        <begin position="76"/>
        <end position="241"/>
    </location>
</feature>
<dbReference type="Gene3D" id="2.60.40.1180">
    <property type="entry name" value="Golgi alpha-mannosidase II"/>
    <property type="match status" value="1"/>
</dbReference>
<keyword evidence="2" id="KW-0326">Glycosidase</keyword>
<evidence type="ECO:0000256" key="2">
    <source>
        <dbReference type="ARBA" id="ARBA00023295"/>
    </source>
</evidence>
<reference evidence="8 9" key="1">
    <citation type="submission" date="2019-04" db="EMBL/GenBank/DDBJ databases">
        <authorList>
            <person name="Liu Q."/>
            <person name="Xin Y.-H."/>
        </authorList>
    </citation>
    <scope>NUCLEOTIDE SEQUENCE [LARGE SCALE GENOMIC DNA]</scope>
    <source>
        <strain evidence="8 9">AM23</strain>
    </source>
</reference>
<comment type="caution">
    <text evidence="8">The sequence shown here is derived from an EMBL/GenBank/DDBJ whole genome shotgun (WGS) entry which is preliminary data.</text>
</comment>
<dbReference type="Pfam" id="PF21466">
    <property type="entry name" value="GH101_dom-5"/>
    <property type="match status" value="1"/>
</dbReference>
<dbReference type="InterPro" id="IPR008979">
    <property type="entry name" value="Galactose-bd-like_sf"/>
</dbReference>
<dbReference type="InterPro" id="IPR025706">
    <property type="entry name" value="Endoa_GalNAc"/>
</dbReference>
<gene>
    <name evidence="8" type="ORF">E8P82_06795</name>
</gene>
<dbReference type="Gene3D" id="2.70.98.10">
    <property type="match status" value="1"/>
</dbReference>
<dbReference type="InterPro" id="IPR013780">
    <property type="entry name" value="Glyco_hydro_b"/>
</dbReference>
<dbReference type="RefSeq" id="WP_136453729.1">
    <property type="nucleotide sequence ID" value="NZ_SSWH01000004.1"/>
</dbReference>
<evidence type="ECO:0000313" key="8">
    <source>
        <dbReference type="EMBL" id="THJ67138.1"/>
    </source>
</evidence>
<keyword evidence="3" id="KW-0624">Polysaccharide degradation</keyword>
<dbReference type="SUPFAM" id="SSF49785">
    <property type="entry name" value="Galactose-binding domain-like"/>
    <property type="match status" value="2"/>
</dbReference>
<dbReference type="Pfam" id="PF00041">
    <property type="entry name" value="fn3"/>
    <property type="match status" value="1"/>
</dbReference>